<dbReference type="Proteomes" id="UP001497525">
    <property type="component" value="Unassembled WGS sequence"/>
</dbReference>
<evidence type="ECO:0000313" key="3">
    <source>
        <dbReference type="Proteomes" id="UP001497525"/>
    </source>
</evidence>
<feature type="region of interest" description="Disordered" evidence="1">
    <location>
        <begin position="393"/>
        <end position="423"/>
    </location>
</feature>
<comment type="caution">
    <text evidence="2">The sequence shown here is derived from an EMBL/GenBank/DDBJ whole genome shotgun (WGS) entry which is preliminary data.</text>
</comment>
<feature type="compositionally biased region" description="Polar residues" evidence="1">
    <location>
        <begin position="559"/>
        <end position="580"/>
    </location>
</feature>
<protein>
    <submittedName>
        <fullName evidence="2">Uncharacterized protein</fullName>
    </submittedName>
</protein>
<sequence>MCASRPLTGRQLLEQFGHRVIVRLPGGRKLVVRANLNRPVEEAVLPVCLDRSLSPDHYCVKRVQTSGLLNPCLSFNTQDVTELELQECLPFQSNLAYLRTRYRELRANSISNGSATSVRTDGVLNGFGSHPDRLIRPPAYRVLKSNREKTRADLINSLDRKNAPIVHNSMVHNGISACSSLQPRRKGPAPPPPLPPWPSTISRSPFHINSASTQTACEIEDMSSLSKESSESESIHSVSTPVYITNGILIHKHPKVKRLADFYDHLDSPNTGFGYRCAELPPLPTNVLSASNIERSRISEAQVTLRKWNSSGCLAQSNVPYKPSRNHFESSAVGTGTTQRSAAEMRRSWFPMMNLGENPGRDYNGCRPRSFCPGMESSCHNGYNTDEDGLTASDVKRFSSPSKSIFSNSGASNERNSLQLSSSKSQAAMALSSVVPSPYTNEKSVLGNSNSLSDLSQYGEFSDPTDDSRRVKIPGLTMDTVKKFTQQKLQNRKQLLHAYAQPLDFDIDWTHDRSQTLPPLRNEGDRTTMACNGISEDDSCTIESRFNTCPIRLRKCPSGTPQSNKECSTKQSSTKILSSQPDLDGSLNLVSTKSKTDIIRELNDIFSTQSARSSLVLSTEQPVAPKPICQANSMIIAESNLTPSQLKISPSTAPRPQKNQSTEHSVGRHSAPSTVVHSPQAALHSDHPSTEHQPPANFVEELNRLFSKTPESPVFKRNGLRVLQ</sequence>
<name>A0AAV2U076_CALDB</name>
<accession>A0AAV2U076</accession>
<dbReference type="EMBL" id="CAXLJL010000822">
    <property type="protein sequence ID" value="CAL5141144.1"/>
    <property type="molecule type" value="Genomic_DNA"/>
</dbReference>
<organism evidence="2 3">
    <name type="scientific">Calicophoron daubneyi</name>
    <name type="common">Rumen fluke</name>
    <name type="synonym">Paramphistomum daubneyi</name>
    <dbReference type="NCBI Taxonomy" id="300641"/>
    <lineage>
        <taxon>Eukaryota</taxon>
        <taxon>Metazoa</taxon>
        <taxon>Spiralia</taxon>
        <taxon>Lophotrochozoa</taxon>
        <taxon>Platyhelminthes</taxon>
        <taxon>Trematoda</taxon>
        <taxon>Digenea</taxon>
        <taxon>Plagiorchiida</taxon>
        <taxon>Pronocephalata</taxon>
        <taxon>Paramphistomoidea</taxon>
        <taxon>Paramphistomidae</taxon>
        <taxon>Calicophoron</taxon>
    </lineage>
</organism>
<proteinExistence type="predicted"/>
<reference evidence="2" key="1">
    <citation type="submission" date="2024-06" db="EMBL/GenBank/DDBJ databases">
        <authorList>
            <person name="Liu X."/>
            <person name="Lenzi L."/>
            <person name="Haldenby T S."/>
            <person name="Uol C."/>
        </authorList>
    </citation>
    <scope>NUCLEOTIDE SEQUENCE</scope>
</reference>
<feature type="compositionally biased region" description="Polar residues" evidence="1">
    <location>
        <begin position="645"/>
        <end position="664"/>
    </location>
</feature>
<feature type="region of interest" description="Disordered" evidence="1">
    <location>
        <begin position="645"/>
        <end position="695"/>
    </location>
</feature>
<evidence type="ECO:0000313" key="2">
    <source>
        <dbReference type="EMBL" id="CAL5141144.1"/>
    </source>
</evidence>
<gene>
    <name evidence="2" type="ORF">CDAUBV1_LOCUS16414</name>
</gene>
<dbReference type="AlphaFoldDB" id="A0AAV2U076"/>
<feature type="region of interest" description="Disordered" evidence="1">
    <location>
        <begin position="557"/>
        <end position="580"/>
    </location>
</feature>
<evidence type="ECO:0000256" key="1">
    <source>
        <dbReference type="SAM" id="MobiDB-lite"/>
    </source>
</evidence>
<feature type="compositionally biased region" description="Low complexity" evidence="1">
    <location>
        <begin position="399"/>
        <end position="409"/>
    </location>
</feature>